<accession>A0A8K1C3U6</accession>
<feature type="region of interest" description="Disordered" evidence="1">
    <location>
        <begin position="34"/>
        <end position="53"/>
    </location>
</feature>
<dbReference type="CDD" id="cd10567">
    <property type="entry name" value="SWIB-MDM2_like"/>
    <property type="match status" value="2"/>
</dbReference>
<dbReference type="InterPro" id="IPR014876">
    <property type="entry name" value="DEK_C"/>
</dbReference>
<dbReference type="InterPro" id="IPR036885">
    <property type="entry name" value="SWIB_MDM2_dom_sf"/>
</dbReference>
<feature type="region of interest" description="Disordered" evidence="1">
    <location>
        <begin position="171"/>
        <end position="240"/>
    </location>
</feature>
<keyword evidence="2" id="KW-0732">Signal</keyword>
<dbReference type="SUPFAM" id="SSF47592">
    <property type="entry name" value="SWIB/MDM2 domain"/>
    <property type="match status" value="2"/>
</dbReference>
<feature type="signal peptide" evidence="2">
    <location>
        <begin position="1"/>
        <end position="30"/>
    </location>
</feature>
<reference evidence="5" key="1">
    <citation type="submission" date="2019-03" db="EMBL/GenBank/DDBJ databases">
        <title>Long read genome sequence of the mycoparasitic Pythium oligandrum ATCC 38472 isolated from sugarbeet rhizosphere.</title>
        <authorList>
            <person name="Gaulin E."/>
        </authorList>
    </citation>
    <scope>NUCLEOTIDE SEQUENCE</scope>
    <source>
        <strain evidence="5">ATCC 38472_TT</strain>
    </source>
</reference>
<dbReference type="EMBL" id="SPLM01000146">
    <property type="protein sequence ID" value="TMW55945.1"/>
    <property type="molecule type" value="Genomic_DNA"/>
</dbReference>
<evidence type="ECO:0000256" key="1">
    <source>
        <dbReference type="SAM" id="MobiDB-lite"/>
    </source>
</evidence>
<feature type="region of interest" description="Disordered" evidence="1">
    <location>
        <begin position="450"/>
        <end position="485"/>
    </location>
</feature>
<dbReference type="PROSITE" id="PS51998">
    <property type="entry name" value="DEK_C"/>
    <property type="match status" value="1"/>
</dbReference>
<dbReference type="Gene3D" id="1.10.245.10">
    <property type="entry name" value="SWIB/MDM2 domain"/>
    <property type="match status" value="2"/>
</dbReference>
<evidence type="ECO:0008006" key="7">
    <source>
        <dbReference type="Google" id="ProtNLM"/>
    </source>
</evidence>
<evidence type="ECO:0000256" key="2">
    <source>
        <dbReference type="SAM" id="SignalP"/>
    </source>
</evidence>
<dbReference type="PANTHER" id="PTHR13844">
    <property type="entry name" value="SWI/SNF-RELATED MATRIX-ASSOCIATED ACTIN-DEPENDENT REGULATOR OF CHROMATIN SUBFAMILY D"/>
    <property type="match status" value="1"/>
</dbReference>
<evidence type="ECO:0000259" key="3">
    <source>
        <dbReference type="PROSITE" id="PS51925"/>
    </source>
</evidence>
<dbReference type="AlphaFoldDB" id="A0A8K1C3U6"/>
<feature type="domain" description="DEK-C" evidence="4">
    <location>
        <begin position="116"/>
        <end position="171"/>
    </location>
</feature>
<comment type="caution">
    <text evidence="5">The sequence shown here is derived from an EMBL/GenBank/DDBJ whole genome shotgun (WGS) entry which is preliminary data.</text>
</comment>
<dbReference type="SUPFAM" id="SSF109715">
    <property type="entry name" value="DEK C-terminal domain"/>
    <property type="match status" value="1"/>
</dbReference>
<feature type="compositionally biased region" description="Basic residues" evidence="1">
    <location>
        <begin position="346"/>
        <end position="358"/>
    </location>
</feature>
<dbReference type="OrthoDB" id="10251073at2759"/>
<proteinExistence type="predicted"/>
<dbReference type="PROSITE" id="PS51925">
    <property type="entry name" value="SWIB_MDM2"/>
    <property type="match status" value="2"/>
</dbReference>
<dbReference type="Proteomes" id="UP000794436">
    <property type="component" value="Unassembled WGS sequence"/>
</dbReference>
<keyword evidence="6" id="KW-1185">Reference proteome</keyword>
<feature type="region of interest" description="Disordered" evidence="1">
    <location>
        <begin position="317"/>
        <end position="375"/>
    </location>
</feature>
<dbReference type="InterPro" id="IPR019835">
    <property type="entry name" value="SWIB_domain"/>
</dbReference>
<protein>
    <recommendedName>
        <fullName evidence="7">DM2 domain-containing protein</fullName>
    </recommendedName>
</protein>
<feature type="region of interest" description="Disordered" evidence="1">
    <location>
        <begin position="82"/>
        <end position="106"/>
    </location>
</feature>
<sequence length="485" mass="54764">MNKRGQLTRCGHIRLGLVVIIALELATTLAKCGTDPEGTDVRVTPPGEADSEDSLWWPETFDSSLDADFVFVLWKSRGHHTSEEDNEDVVPSKRNSNTAYDWHDTPTLDSETAVTHVDEDQLVQAIRAILHGADLEQLSRRMIRKQLEAQFHTELSAYKDKINETIIQIIQEQQQGDEEEEEEEEDNADDDEPEPSEEEDDDEEESKPKKKAKKAAPKKKATTTATKRKRASSGTGNSSSAFNMLLSLSPELASVVGTDMMARPQIVKSLWEYIREHNLQDPSNKRVILLDERLRNVFKRDTVTMFSMNMYLKRHVRKPDELPPGGWSEIPRDGLSGDEEDEDKAARKKASATRKKKKSPSDGASDEAKPKRSPFNAELALSPELAAIVGTDRLARPQIVKLIWEYIRAHNLQDPNDKRVILLDQGLRNVFQRDTVTMFSMNKYIKRHAMKPENLPPGGWDSVPRDGASSDEDEDSGKSKKKAKK</sequence>
<feature type="domain" description="DM2" evidence="3">
    <location>
        <begin position="241"/>
        <end position="318"/>
    </location>
</feature>
<dbReference type="Gene3D" id="1.10.10.60">
    <property type="entry name" value="Homeodomain-like"/>
    <property type="match status" value="1"/>
</dbReference>
<feature type="domain" description="DM2" evidence="3">
    <location>
        <begin position="374"/>
        <end position="451"/>
    </location>
</feature>
<organism evidence="5 6">
    <name type="scientific">Pythium oligandrum</name>
    <name type="common">Mycoparasitic fungus</name>
    <dbReference type="NCBI Taxonomy" id="41045"/>
    <lineage>
        <taxon>Eukaryota</taxon>
        <taxon>Sar</taxon>
        <taxon>Stramenopiles</taxon>
        <taxon>Oomycota</taxon>
        <taxon>Peronosporomycetes</taxon>
        <taxon>Pythiales</taxon>
        <taxon>Pythiaceae</taxon>
        <taxon>Pythium</taxon>
    </lineage>
</organism>
<dbReference type="Pfam" id="PF02201">
    <property type="entry name" value="SWIB"/>
    <property type="match status" value="2"/>
</dbReference>
<feature type="chain" id="PRO_5035439358" description="DM2 domain-containing protein" evidence="2">
    <location>
        <begin position="31"/>
        <end position="485"/>
    </location>
</feature>
<name>A0A8K1C3U6_PYTOL</name>
<feature type="compositionally biased region" description="Basic residues" evidence="1">
    <location>
        <begin position="208"/>
        <end position="231"/>
    </location>
</feature>
<evidence type="ECO:0000313" key="5">
    <source>
        <dbReference type="EMBL" id="TMW55945.1"/>
    </source>
</evidence>
<feature type="compositionally biased region" description="Acidic residues" evidence="1">
    <location>
        <begin position="175"/>
        <end position="205"/>
    </location>
</feature>
<evidence type="ECO:0000313" key="6">
    <source>
        <dbReference type="Proteomes" id="UP000794436"/>
    </source>
</evidence>
<dbReference type="InterPro" id="IPR003121">
    <property type="entry name" value="SWIB_MDM2_domain"/>
</dbReference>
<dbReference type="SMART" id="SM00151">
    <property type="entry name" value="SWIB"/>
    <property type="match status" value="2"/>
</dbReference>
<evidence type="ECO:0000259" key="4">
    <source>
        <dbReference type="PROSITE" id="PS51998"/>
    </source>
</evidence>
<gene>
    <name evidence="5" type="ORF">Poli38472_008593</name>
</gene>
<dbReference type="Pfam" id="PF08766">
    <property type="entry name" value="DEK_C"/>
    <property type="match status" value="1"/>
</dbReference>